<reference evidence="18" key="1">
    <citation type="submission" date="2024-10" db="EMBL/GenBank/DDBJ databases">
        <authorList>
            <person name="Ryan C."/>
        </authorList>
    </citation>
    <scope>NUCLEOTIDE SEQUENCE [LARGE SCALE GENOMIC DNA]</scope>
</reference>
<keyword evidence="3" id="KW-0489">Methyltransferase</keyword>
<protein>
    <recommendedName>
        <fullName evidence="2">[histone H3]-lysine(4) N-trimethyltransferase</fullName>
        <ecNumber evidence="2">2.1.1.354</ecNumber>
    </recommendedName>
</protein>
<dbReference type="CDD" id="cd19169">
    <property type="entry name" value="SET_SETD1"/>
    <property type="match status" value="1"/>
</dbReference>
<keyword evidence="6" id="KW-0156">Chromatin regulator</keyword>
<dbReference type="EMBL" id="OZ075122">
    <property type="protein sequence ID" value="CAL4905110.1"/>
    <property type="molecule type" value="Genomic_DNA"/>
</dbReference>
<dbReference type="PROSITE" id="PS50868">
    <property type="entry name" value="POST_SET"/>
    <property type="match status" value="1"/>
</dbReference>
<sequence length="1165" mass="129762">MPHFSDPVLGVDPMSSGFRCSYPVTGRKRLKSLAAESSDSEPHASSVPTCDDSGGNLFNRLPEPHQMASGSGDQTQNTGVFPAMQESVCTTANSSVVYPKPGLGYSAGQNGMCGAYPQHQYLEGCMYVNEHGQMCGPYPPEQLYEGLSTGFLPQNLAIYAVFGGKTADPVPLSFLNQFLSQWNFGATVSTPNGYVETQKIPSHAKMVLPDDLSSEESCWMFEDAEGCRQGPHSLAELSYWHHNSYIQDLSMIYHVDGKIGPFTLVSLIGSWSGERPERLEATANDSASLNGLVGDIVGDVSHQLHAGIMKSARRVLIDEIFSSVLPDLIASKKSEKQLAAKLKNQTTKPASMSNRKISKVEVKVNKPSTVPENGKSLYITAPVDSSVAIQSTTVHDTFADILSAVWQTIYYEAMKNIWDAILSDRVMDYCDVWFQRNSQLNLPSVIISVTPDNIKAQDSHEMSLKDSSDATDCETEFPPGFEPKSARRSLSRSSLELEASGSANTDSNSESSTALFSGPLAVVQRMLANELYISSKQSLFHYFEEVIAEEITNCLCYGLESSIDQEQVSTPIHASESPISAEVSMHETLSPVEVVVDEELNTVEMTTTRKTSPIEMGVDEELNTVEVAVDEELNTVEMVVATRIIPIETTSDEPLGAAEMATDEMLSSQGEERPLVSYARIFEKMDICMTAELDESFDEVPPGVETGLVPLPLKDTNIYQPLRSINSVPVISRYMTLALCRQRLHENVVREWTSLFSDTISEFLDSYNRQNTVPKIADGSSKHKEYTYYRKRKSKKTCQASSSKKPVELPMDEQLSKPLCQLVDHKINLKNIQGSNKASTSKRVSFVDKPSKKRTKALAITNDAHDLNIQQDLKLVSSEVPKRTRTSHPTKKQVVANKTPMVNDNVVDTSMLTKPVKKRKGRDIPSKSSLKVEMIPCPESGGCARASINGWEWRNWARKATPAERARVRGYRVRTILSASNKMVWKNSQDKKVSSARTNRVKLRRLLRAYKGAELLKITQMKARKKQLRFQRSKIHDWGLVALESIEAEDFVIEYVGELIRRAVSEIREAQYEKSGIGSSYLFRLDDFNVVDATKRGGLARFINHSCEPNCYTKVITVDGQKKIYIYAKRRIYAGEELTYNYKFPLEEKKIPCYCGSQRCRGSMN</sequence>
<keyword evidence="19" id="KW-1185">Reference proteome</keyword>
<organism evidence="18 19">
    <name type="scientific">Urochloa decumbens</name>
    <dbReference type="NCBI Taxonomy" id="240449"/>
    <lineage>
        <taxon>Eukaryota</taxon>
        <taxon>Viridiplantae</taxon>
        <taxon>Streptophyta</taxon>
        <taxon>Embryophyta</taxon>
        <taxon>Tracheophyta</taxon>
        <taxon>Spermatophyta</taxon>
        <taxon>Magnoliopsida</taxon>
        <taxon>Liliopsida</taxon>
        <taxon>Poales</taxon>
        <taxon>Poaceae</taxon>
        <taxon>PACMAD clade</taxon>
        <taxon>Panicoideae</taxon>
        <taxon>Panicodae</taxon>
        <taxon>Paniceae</taxon>
        <taxon>Melinidinae</taxon>
        <taxon>Urochloa</taxon>
    </lineage>
</organism>
<feature type="domain" description="SET" evidence="15">
    <location>
        <begin position="1026"/>
        <end position="1143"/>
    </location>
</feature>
<dbReference type="SMART" id="SM00508">
    <property type="entry name" value="PostSET"/>
    <property type="match status" value="1"/>
</dbReference>
<keyword evidence="5" id="KW-0949">S-adenosyl-L-methionine</keyword>
<dbReference type="Gene3D" id="3.30.1490.40">
    <property type="match status" value="1"/>
</dbReference>
<evidence type="ECO:0000313" key="19">
    <source>
        <dbReference type="Proteomes" id="UP001497457"/>
    </source>
</evidence>
<feature type="compositionally biased region" description="Polar residues" evidence="14">
    <location>
        <begin position="68"/>
        <end position="79"/>
    </location>
</feature>
<dbReference type="PANTHER" id="PTHR45814">
    <property type="entry name" value="HISTONE-LYSINE N-METHYLTRANSFERASE SETD1"/>
    <property type="match status" value="1"/>
</dbReference>
<dbReference type="InterPro" id="IPR037841">
    <property type="entry name" value="SET_SETD1A/B"/>
</dbReference>
<evidence type="ECO:0000256" key="6">
    <source>
        <dbReference type="ARBA" id="ARBA00022853"/>
    </source>
</evidence>
<dbReference type="InterPro" id="IPR001214">
    <property type="entry name" value="SET_dom"/>
</dbReference>
<evidence type="ECO:0000256" key="14">
    <source>
        <dbReference type="SAM" id="MobiDB-lite"/>
    </source>
</evidence>
<evidence type="ECO:0000259" key="15">
    <source>
        <dbReference type="PROSITE" id="PS50280"/>
    </source>
</evidence>
<dbReference type="EC" id="2.1.1.354" evidence="2"/>
<keyword evidence="9" id="KW-0804">Transcription</keyword>
<feature type="domain" description="GYF" evidence="16">
    <location>
        <begin position="216"/>
        <end position="269"/>
    </location>
</feature>
<feature type="compositionally biased region" description="Basic and acidic residues" evidence="14">
    <location>
        <begin position="458"/>
        <end position="468"/>
    </location>
</feature>
<evidence type="ECO:0000256" key="1">
    <source>
        <dbReference type="ARBA" id="ARBA00004123"/>
    </source>
</evidence>
<dbReference type="GO" id="GO:0032259">
    <property type="term" value="P:methylation"/>
    <property type="evidence" value="ECO:0007669"/>
    <property type="project" value="UniProtKB-KW"/>
</dbReference>
<dbReference type="InterPro" id="IPR003169">
    <property type="entry name" value="GYF"/>
</dbReference>
<evidence type="ECO:0000259" key="17">
    <source>
        <dbReference type="PROSITE" id="PS50868"/>
    </source>
</evidence>
<evidence type="ECO:0000259" key="16">
    <source>
        <dbReference type="PROSITE" id="PS50829"/>
    </source>
</evidence>
<evidence type="ECO:0000256" key="8">
    <source>
        <dbReference type="ARBA" id="ARBA00023015"/>
    </source>
</evidence>
<proteinExistence type="predicted"/>
<keyword evidence="8" id="KW-0805">Transcription regulation</keyword>
<dbReference type="GO" id="GO:0005634">
    <property type="term" value="C:nucleus"/>
    <property type="evidence" value="ECO:0007669"/>
    <property type="project" value="UniProtKB-SubCell"/>
</dbReference>
<evidence type="ECO:0000256" key="4">
    <source>
        <dbReference type="ARBA" id="ARBA00022679"/>
    </source>
</evidence>
<evidence type="ECO:0000256" key="2">
    <source>
        <dbReference type="ARBA" id="ARBA00012182"/>
    </source>
</evidence>
<dbReference type="InterPro" id="IPR003616">
    <property type="entry name" value="Post-SET_dom"/>
</dbReference>
<evidence type="ECO:0000256" key="5">
    <source>
        <dbReference type="ARBA" id="ARBA00022691"/>
    </source>
</evidence>
<evidence type="ECO:0000256" key="7">
    <source>
        <dbReference type="ARBA" id="ARBA00022884"/>
    </source>
</evidence>
<gene>
    <name evidence="18" type="ORF">URODEC1_LOCUS11485</name>
</gene>
<keyword evidence="4" id="KW-0808">Transferase</keyword>
<dbReference type="InterPro" id="IPR035445">
    <property type="entry name" value="GYF-like_dom_sf"/>
</dbReference>
<comment type="subcellular location">
    <subcellularLocation>
        <location evidence="1">Nucleus</location>
    </subcellularLocation>
</comment>
<evidence type="ECO:0000256" key="12">
    <source>
        <dbReference type="ARBA" id="ARBA00047583"/>
    </source>
</evidence>
<dbReference type="InterPro" id="IPR046341">
    <property type="entry name" value="SET_dom_sf"/>
</dbReference>
<name>A0ABC8W9P4_9POAL</name>
<evidence type="ECO:0000256" key="9">
    <source>
        <dbReference type="ARBA" id="ARBA00023163"/>
    </source>
</evidence>
<feature type="region of interest" description="Disordered" evidence="14">
    <location>
        <begin position="458"/>
        <end position="488"/>
    </location>
</feature>
<keyword evidence="7" id="KW-0694">RNA-binding</keyword>
<dbReference type="PROSITE" id="PS50280">
    <property type="entry name" value="SET"/>
    <property type="match status" value="1"/>
</dbReference>
<dbReference type="AlphaFoldDB" id="A0ABC8W9P4"/>
<dbReference type="Pfam" id="PF00856">
    <property type="entry name" value="SET"/>
    <property type="match status" value="1"/>
</dbReference>
<evidence type="ECO:0000256" key="11">
    <source>
        <dbReference type="ARBA" id="ARBA00047571"/>
    </source>
</evidence>
<feature type="region of interest" description="Disordered" evidence="14">
    <location>
        <begin position="33"/>
        <end position="79"/>
    </location>
</feature>
<dbReference type="GO" id="GO:0140999">
    <property type="term" value="F:histone H3K4 trimethyltransferase activity"/>
    <property type="evidence" value="ECO:0007669"/>
    <property type="project" value="UniProtKB-EC"/>
</dbReference>
<evidence type="ECO:0000256" key="13">
    <source>
        <dbReference type="ARBA" id="ARBA00049129"/>
    </source>
</evidence>
<dbReference type="Proteomes" id="UP001497457">
    <property type="component" value="Chromosome 12b"/>
</dbReference>
<dbReference type="Gene3D" id="2.170.270.10">
    <property type="entry name" value="SET domain"/>
    <property type="match status" value="1"/>
</dbReference>
<dbReference type="InterPro" id="IPR044570">
    <property type="entry name" value="Set1-like"/>
</dbReference>
<dbReference type="PROSITE" id="PS50829">
    <property type="entry name" value="GYF"/>
    <property type="match status" value="1"/>
</dbReference>
<evidence type="ECO:0000313" key="18">
    <source>
        <dbReference type="EMBL" id="CAL4905110.1"/>
    </source>
</evidence>
<dbReference type="SUPFAM" id="SSF82199">
    <property type="entry name" value="SET domain"/>
    <property type="match status" value="1"/>
</dbReference>
<comment type="catalytic activity">
    <reaction evidence="13">
        <text>N(6),N(6)-dimethyl-L-lysyl(4)-[histone H3] + S-adenosyl-L-methionine = N(6),N(6),N(6)-trimethyl-L-lysyl(4)-[histone H3] + S-adenosyl-L-homocysteine + H(+)</text>
        <dbReference type="Rhea" id="RHEA:60272"/>
        <dbReference type="Rhea" id="RHEA-COMP:15537"/>
        <dbReference type="Rhea" id="RHEA-COMP:15540"/>
        <dbReference type="ChEBI" id="CHEBI:15378"/>
        <dbReference type="ChEBI" id="CHEBI:57856"/>
        <dbReference type="ChEBI" id="CHEBI:59789"/>
        <dbReference type="ChEBI" id="CHEBI:61961"/>
        <dbReference type="ChEBI" id="CHEBI:61976"/>
    </reaction>
</comment>
<evidence type="ECO:0000256" key="3">
    <source>
        <dbReference type="ARBA" id="ARBA00022603"/>
    </source>
</evidence>
<dbReference type="SUPFAM" id="SSF55277">
    <property type="entry name" value="GYF domain"/>
    <property type="match status" value="1"/>
</dbReference>
<evidence type="ECO:0000256" key="10">
    <source>
        <dbReference type="ARBA" id="ARBA00023242"/>
    </source>
</evidence>
<comment type="catalytic activity">
    <reaction evidence="11">
        <text>L-lysyl(4)-[histone H3] + 3 S-adenosyl-L-methionine = N(6),N(6),N(6)-trimethyl-L-lysyl(4)-[histone H3] + 3 S-adenosyl-L-homocysteine + 3 H(+)</text>
        <dbReference type="Rhea" id="RHEA:60260"/>
        <dbReference type="Rhea" id="RHEA-COMP:15537"/>
        <dbReference type="Rhea" id="RHEA-COMP:15547"/>
        <dbReference type="ChEBI" id="CHEBI:15378"/>
        <dbReference type="ChEBI" id="CHEBI:29969"/>
        <dbReference type="ChEBI" id="CHEBI:57856"/>
        <dbReference type="ChEBI" id="CHEBI:59789"/>
        <dbReference type="ChEBI" id="CHEBI:61961"/>
        <dbReference type="EC" id="2.1.1.354"/>
    </reaction>
</comment>
<dbReference type="PANTHER" id="PTHR45814:SF2">
    <property type="entry name" value="HISTONE-LYSINE N-METHYLTRANSFERASE SETD1"/>
    <property type="match status" value="1"/>
</dbReference>
<dbReference type="GO" id="GO:0003723">
    <property type="term" value="F:RNA binding"/>
    <property type="evidence" value="ECO:0007669"/>
    <property type="project" value="UniProtKB-KW"/>
</dbReference>
<comment type="catalytic activity">
    <reaction evidence="12">
        <text>N(6)-methyl-L-lysyl(4)-[histone H3] + S-adenosyl-L-methionine = N(6),N(6)-dimethyl-L-lysyl(4)-[histone H3] + S-adenosyl-L-homocysteine + H(+)</text>
        <dbReference type="Rhea" id="RHEA:60268"/>
        <dbReference type="Rhea" id="RHEA-COMP:15540"/>
        <dbReference type="Rhea" id="RHEA-COMP:15543"/>
        <dbReference type="ChEBI" id="CHEBI:15378"/>
        <dbReference type="ChEBI" id="CHEBI:57856"/>
        <dbReference type="ChEBI" id="CHEBI:59789"/>
        <dbReference type="ChEBI" id="CHEBI:61929"/>
        <dbReference type="ChEBI" id="CHEBI:61976"/>
    </reaction>
</comment>
<keyword evidence="10" id="KW-0539">Nucleus</keyword>
<dbReference type="SMART" id="SM00317">
    <property type="entry name" value="SET"/>
    <property type="match status" value="1"/>
</dbReference>
<feature type="domain" description="Post-SET" evidence="17">
    <location>
        <begin position="1149"/>
        <end position="1165"/>
    </location>
</feature>
<accession>A0ABC8W9P4</accession>